<proteinExistence type="predicted"/>
<sequence>MSEHFIDNPQNVADYLSQLFKDKTKLAAFPNMFVHLQRLLDDEIAKVRSSLLQKNGAKKEPLLLPHPEGEIVTLQEKVFVPVKEYPEYNFVGRILGPKGLTTKLLEQETGCKIMVRGKGSTRDKKKEEQSKGKPNYEHLTEDLHVLIQVEDTRNRATLKIEHAKNEVKKLLIPVTEGEDELKKRQLMELAIIRGTYRESGTKVTKSEIPQLMAPPITLGAPLRIPNPIGAPLILSPRHPVPTSNSLVNGSVPTQLINPAGGGLIYSPYTDYQYAALTSPFLAQYPGLDHSAAATVLQGLGMLTMHNYQGSQGTLGGVAKQRRLLGIRDHPYTRTGSLS</sequence>
<protein>
    <submittedName>
        <fullName evidence="5">Protein held out wings-like isoform X1</fullName>
    </submittedName>
</protein>
<dbReference type="SUPFAM" id="SSF54791">
    <property type="entry name" value="Eukaryotic type KH-domain (KH-domain type I)"/>
    <property type="match status" value="1"/>
</dbReference>
<dbReference type="Gene3D" id="3.30.1370.10">
    <property type="entry name" value="K Homology domain, type 1"/>
    <property type="match status" value="1"/>
</dbReference>
<feature type="domain" description="K Homology" evidence="3">
    <location>
        <begin position="72"/>
        <end position="172"/>
    </location>
</feature>
<evidence type="ECO:0000259" key="3">
    <source>
        <dbReference type="SMART" id="SM00322"/>
    </source>
</evidence>
<evidence type="ECO:0000313" key="5">
    <source>
        <dbReference type="RefSeq" id="XP_013774719.1"/>
    </source>
</evidence>
<dbReference type="Proteomes" id="UP000694941">
    <property type="component" value="Unplaced"/>
</dbReference>
<keyword evidence="4" id="KW-1185">Reference proteome</keyword>
<organism evidence="4 5">
    <name type="scientific">Limulus polyphemus</name>
    <name type="common">Atlantic horseshoe crab</name>
    <dbReference type="NCBI Taxonomy" id="6850"/>
    <lineage>
        <taxon>Eukaryota</taxon>
        <taxon>Metazoa</taxon>
        <taxon>Ecdysozoa</taxon>
        <taxon>Arthropoda</taxon>
        <taxon>Chelicerata</taxon>
        <taxon>Merostomata</taxon>
        <taxon>Xiphosura</taxon>
        <taxon>Limulidae</taxon>
        <taxon>Limulus</taxon>
    </lineage>
</organism>
<evidence type="ECO:0000313" key="4">
    <source>
        <dbReference type="Proteomes" id="UP000694941"/>
    </source>
</evidence>
<dbReference type="Pfam" id="PF16544">
    <property type="entry name" value="STAR_dimer"/>
    <property type="match status" value="1"/>
</dbReference>
<dbReference type="GeneID" id="106459634"/>
<evidence type="ECO:0000256" key="2">
    <source>
        <dbReference type="ARBA" id="ARBA00022884"/>
    </source>
</evidence>
<dbReference type="Gene3D" id="1.20.5.4010">
    <property type="match status" value="1"/>
</dbReference>
<dbReference type="InterPro" id="IPR004087">
    <property type="entry name" value="KH_dom"/>
</dbReference>
<dbReference type="InterPro" id="IPR055256">
    <property type="entry name" value="KH_1_KHDC4/BBP-like"/>
</dbReference>
<dbReference type="PANTHER" id="PTHR11208">
    <property type="entry name" value="RNA-BINDING PROTEIN RELATED"/>
    <property type="match status" value="1"/>
</dbReference>
<dbReference type="RefSeq" id="XP_013774719.1">
    <property type="nucleotide sequence ID" value="XM_013919265.2"/>
</dbReference>
<keyword evidence="1" id="KW-0217">Developmental protein</keyword>
<dbReference type="InterPro" id="IPR045071">
    <property type="entry name" value="BBP-like"/>
</dbReference>
<dbReference type="InterPro" id="IPR032377">
    <property type="entry name" value="STAR_dimer"/>
</dbReference>
<accession>A0ABM1B4L2</accession>
<dbReference type="InterPro" id="IPR036612">
    <property type="entry name" value="KH_dom_type_1_sf"/>
</dbReference>
<dbReference type="Pfam" id="PF22675">
    <property type="entry name" value="KH-I_KHDC4-BBP"/>
    <property type="match status" value="1"/>
</dbReference>
<reference evidence="5" key="1">
    <citation type="submission" date="2025-08" db="UniProtKB">
        <authorList>
            <consortium name="RefSeq"/>
        </authorList>
    </citation>
    <scope>IDENTIFICATION</scope>
    <source>
        <tissue evidence="5">Muscle</tissue>
    </source>
</reference>
<evidence type="ECO:0000256" key="1">
    <source>
        <dbReference type="ARBA" id="ARBA00022473"/>
    </source>
</evidence>
<gene>
    <name evidence="5" type="primary">LOC106459634</name>
</gene>
<keyword evidence="2" id="KW-0694">RNA-binding</keyword>
<dbReference type="PANTHER" id="PTHR11208:SF125">
    <property type="entry name" value="KH DOMAIN-CONTAINING RNA-BINDING PROTEIN QKI"/>
    <property type="match status" value="1"/>
</dbReference>
<dbReference type="SMART" id="SM00322">
    <property type="entry name" value="KH"/>
    <property type="match status" value="1"/>
</dbReference>
<name>A0ABM1B4L2_LIMPO</name>